<dbReference type="RefSeq" id="WP_324664217.1">
    <property type="nucleotide sequence ID" value="NZ_CP141531.1"/>
</dbReference>
<dbReference type="Proteomes" id="UP001327986">
    <property type="component" value="Chromosome"/>
</dbReference>
<dbReference type="EMBL" id="CP141531">
    <property type="protein sequence ID" value="WRO06698.1"/>
    <property type="molecule type" value="Genomic_DNA"/>
</dbReference>
<sequence>MTTEKQIEKGISDIVGALADPIIVFPGGWGDSIPDWLKNAITLERLTMNIKETRGEEPTGTDAEACAYLMTVSLTHPIDSDWTQIYLYVASKTSQRWNKSKIPDDIRVDSLTNHQMSKMDRLKGWIYRYRTTVRQDAERAARRQQKEEEVARKKEEQPALFEF</sequence>
<evidence type="ECO:0000256" key="1">
    <source>
        <dbReference type="SAM" id="MobiDB-lite"/>
    </source>
</evidence>
<accession>A0AB38Z7Y5</accession>
<name>A0AB38Z7Y5_9CHLR</name>
<evidence type="ECO:0000313" key="2">
    <source>
        <dbReference type="EMBL" id="WRO06698.1"/>
    </source>
</evidence>
<dbReference type="AlphaFoldDB" id="A0AB38Z7Y5"/>
<organism evidence="2 3">
    <name type="scientific">Dehalococcoides mccartyi</name>
    <dbReference type="NCBI Taxonomy" id="61435"/>
    <lineage>
        <taxon>Bacteria</taxon>
        <taxon>Bacillati</taxon>
        <taxon>Chloroflexota</taxon>
        <taxon>Dehalococcoidia</taxon>
        <taxon>Dehalococcoidales</taxon>
        <taxon>Dehalococcoidaceae</taxon>
        <taxon>Dehalococcoides</taxon>
    </lineage>
</organism>
<proteinExistence type="predicted"/>
<feature type="compositionally biased region" description="Basic and acidic residues" evidence="1">
    <location>
        <begin position="138"/>
        <end position="157"/>
    </location>
</feature>
<reference evidence="2" key="1">
    <citation type="submission" date="2023-12" db="EMBL/GenBank/DDBJ databases">
        <title>Isolation of organohalide respiring bacteria Dehalococcoides mccartyi strain GPTCE1 in groundwater collected near a chemical plant in Suzhou, China.</title>
        <authorList>
            <person name="Liu G."/>
        </authorList>
    </citation>
    <scope>NUCLEOTIDE SEQUENCE</scope>
    <source>
        <strain evidence="2">GPTCE1</strain>
    </source>
</reference>
<gene>
    <name evidence="2" type="ORF">VLL09_04730</name>
</gene>
<feature type="region of interest" description="Disordered" evidence="1">
    <location>
        <begin position="138"/>
        <end position="163"/>
    </location>
</feature>
<evidence type="ECO:0000313" key="3">
    <source>
        <dbReference type="Proteomes" id="UP001327986"/>
    </source>
</evidence>
<protein>
    <submittedName>
        <fullName evidence="2">Uncharacterized protein</fullName>
    </submittedName>
</protein>